<dbReference type="Proteomes" id="UP000204551">
    <property type="component" value="Plasmid pSMS7"/>
</dbReference>
<dbReference type="AlphaFoldDB" id="A0A221V4A4"/>
<sequence>MAIIVDRDTNKKIKLPDVVRQPYQLTANFVKFNFSAGENRVLVRVLQRIKVHQEIDYSPQIDLNGNISLQFHYRDLMLDTDNAKERLDTTLAGLREKTLPISSKMEVDGKEEETVKLVGVIEKPEWTLSRSHVKLNLDAGFYGFLTDLSKGYTEYLAESSFNLQGTYNIKFYYYIRQWFDMGGRTVHSLQQFRNELEIPDNLYQKNTSSAFKQKIIEPAKKMLDEIADVSFNYSEIKKGRKIVGFTFKFYKTNNKAPVRHNVERIEEIFSLFEANFTLSKEDKSRLVGLMNKYQFSFLKTLINTHFFDIKDNFEKMHDLPNAVSKVILDNYEHIFKKDSE</sequence>
<dbReference type="Gene3D" id="1.10.10.10">
    <property type="entry name" value="Winged helix-like DNA-binding domain superfamily/Winged helix DNA-binding domain"/>
    <property type="match status" value="2"/>
</dbReference>
<dbReference type="Pfam" id="PF21205">
    <property type="entry name" value="Rep3_C"/>
    <property type="match status" value="1"/>
</dbReference>
<dbReference type="RefSeq" id="WP_093980786.1">
    <property type="nucleotide sequence ID" value="NZ_CP022516.1"/>
</dbReference>
<dbReference type="Pfam" id="PF01051">
    <property type="entry name" value="Rep3_N"/>
    <property type="match status" value="1"/>
</dbReference>
<dbReference type="KEGG" id="aalg:AREALGSMS7_05050"/>
<dbReference type="InterPro" id="IPR000525">
    <property type="entry name" value="Initiator_Rep_WH1"/>
</dbReference>
<dbReference type="InterPro" id="IPR036388">
    <property type="entry name" value="WH-like_DNA-bd_sf"/>
</dbReference>
<keyword evidence="3" id="KW-0614">Plasmid</keyword>
<accession>A0A221V4A4</accession>
<dbReference type="SUPFAM" id="SSF46785">
    <property type="entry name" value="Winged helix' DNA-binding domain"/>
    <property type="match status" value="1"/>
</dbReference>
<dbReference type="InterPro" id="IPR036390">
    <property type="entry name" value="WH_DNA-bd_sf"/>
</dbReference>
<evidence type="ECO:0000313" key="4">
    <source>
        <dbReference type="Proteomes" id="UP000204551"/>
    </source>
</evidence>
<name>A0A221V4A4_9FLAO</name>
<geneLocation type="plasmid" evidence="4">
    <name>psms7</name>
</geneLocation>
<evidence type="ECO:0000313" key="3">
    <source>
        <dbReference type="EMBL" id="ASO08422.1"/>
    </source>
</evidence>
<gene>
    <name evidence="3" type="ORF">AREALGSMS7_05050</name>
</gene>
<proteinExistence type="inferred from homology"/>
<evidence type="ECO:0000259" key="2">
    <source>
        <dbReference type="Pfam" id="PF01051"/>
    </source>
</evidence>
<comment type="similarity">
    <text evidence="1">Belongs to the initiator RepB protein family.</text>
</comment>
<organism evidence="3 4">
    <name type="scientific">Arenibacter algicola</name>
    <dbReference type="NCBI Taxonomy" id="616991"/>
    <lineage>
        <taxon>Bacteria</taxon>
        <taxon>Pseudomonadati</taxon>
        <taxon>Bacteroidota</taxon>
        <taxon>Flavobacteriia</taxon>
        <taxon>Flavobacteriales</taxon>
        <taxon>Flavobacteriaceae</taxon>
        <taxon>Arenibacter</taxon>
    </lineage>
</organism>
<evidence type="ECO:0000256" key="1">
    <source>
        <dbReference type="ARBA" id="ARBA00038283"/>
    </source>
</evidence>
<feature type="domain" description="Initiator Rep protein WH1" evidence="2">
    <location>
        <begin position="28"/>
        <end position="175"/>
    </location>
</feature>
<dbReference type="GO" id="GO:0006270">
    <property type="term" value="P:DNA replication initiation"/>
    <property type="evidence" value="ECO:0007669"/>
    <property type="project" value="InterPro"/>
</dbReference>
<reference evidence="3 4" key="1">
    <citation type="submission" date="2017-07" db="EMBL/GenBank/DDBJ databases">
        <title>Genome Sequence of Arenibacter algicola Strain SMS7 Isolated from a culture of the Diatom Skeletonema marinoi.</title>
        <authorList>
            <person name="Topel M."/>
            <person name="Pinder M.I.M."/>
            <person name="Johansson O.N."/>
            <person name="Kourtchenko O."/>
            <person name="Godhe A."/>
            <person name="Clarke A.K."/>
        </authorList>
    </citation>
    <scope>NUCLEOTIDE SEQUENCE [LARGE SCALE GENOMIC DNA]</scope>
    <source>
        <strain evidence="3 4">SMS7</strain>
        <plasmid evidence="4">Plasmid psms7</plasmid>
    </source>
</reference>
<protein>
    <submittedName>
        <fullName evidence="3">Initiator replication protein</fullName>
    </submittedName>
</protein>
<dbReference type="EMBL" id="CP022516">
    <property type="protein sequence ID" value="ASO08422.1"/>
    <property type="molecule type" value="Genomic_DNA"/>
</dbReference>
<dbReference type="GO" id="GO:0003887">
    <property type="term" value="F:DNA-directed DNA polymerase activity"/>
    <property type="evidence" value="ECO:0007669"/>
    <property type="project" value="InterPro"/>
</dbReference>